<evidence type="ECO:0000256" key="7">
    <source>
        <dbReference type="SAM" id="Phobius"/>
    </source>
</evidence>
<dbReference type="CDD" id="cd11386">
    <property type="entry name" value="MCP_signal"/>
    <property type="match status" value="1"/>
</dbReference>
<dbReference type="EMBL" id="LQWY01000022">
    <property type="protein sequence ID" value="OAH61290.1"/>
    <property type="molecule type" value="Genomic_DNA"/>
</dbReference>
<evidence type="ECO:0000256" key="2">
    <source>
        <dbReference type="ARBA" id="ARBA00022475"/>
    </source>
</evidence>
<dbReference type="Gene3D" id="1.10.287.950">
    <property type="entry name" value="Methyl-accepting chemotaxis protein"/>
    <property type="match status" value="1"/>
</dbReference>
<dbReference type="InterPro" id="IPR024478">
    <property type="entry name" value="HlyB_4HB_MCP"/>
</dbReference>
<keyword evidence="7" id="KW-1133">Transmembrane helix</keyword>
<dbReference type="PANTHER" id="PTHR32089">
    <property type="entry name" value="METHYL-ACCEPTING CHEMOTAXIS PROTEIN MCPB"/>
    <property type="match status" value="1"/>
</dbReference>
<keyword evidence="11" id="KW-1185">Reference proteome</keyword>
<evidence type="ECO:0000313" key="11">
    <source>
        <dbReference type="Proteomes" id="UP000076935"/>
    </source>
</evidence>
<dbReference type="InterPro" id="IPR004089">
    <property type="entry name" value="MCPsignal_dom"/>
</dbReference>
<dbReference type="SMART" id="SM00304">
    <property type="entry name" value="HAMP"/>
    <property type="match status" value="2"/>
</dbReference>
<feature type="domain" description="Methyl-accepting transducer" evidence="8">
    <location>
        <begin position="276"/>
        <end position="512"/>
    </location>
</feature>
<dbReference type="CDD" id="cd06225">
    <property type="entry name" value="HAMP"/>
    <property type="match status" value="1"/>
</dbReference>
<feature type="transmembrane region" description="Helical" evidence="7">
    <location>
        <begin position="12"/>
        <end position="31"/>
    </location>
</feature>
<comment type="subcellular location">
    <subcellularLocation>
        <location evidence="1">Cell membrane</location>
    </subcellularLocation>
</comment>
<dbReference type="Pfam" id="PF12729">
    <property type="entry name" value="4HB_MCP_1"/>
    <property type="match status" value="1"/>
</dbReference>
<keyword evidence="4 6" id="KW-0807">Transducer</keyword>
<name>A0A177L6B3_9BACI</name>
<keyword evidence="3 7" id="KW-0472">Membrane</keyword>
<reference evidence="10 11" key="1">
    <citation type="submission" date="2016-01" db="EMBL/GenBank/DDBJ databases">
        <title>Investigation of taxonomic status of Bacillus aminovorans.</title>
        <authorList>
            <person name="Verma A."/>
            <person name="Pal Y."/>
            <person name="Krishnamurthi S."/>
        </authorList>
    </citation>
    <scope>NUCLEOTIDE SEQUENCE [LARGE SCALE GENOMIC DNA]</scope>
    <source>
        <strain evidence="10 11">DSM 1314</strain>
    </source>
</reference>
<comment type="caution">
    <text evidence="10">The sequence shown here is derived from an EMBL/GenBank/DDBJ whole genome shotgun (WGS) entry which is preliminary data.</text>
</comment>
<dbReference type="RefSeq" id="WP_063965537.1">
    <property type="nucleotide sequence ID" value="NZ_JBCNAN010000002.1"/>
</dbReference>
<dbReference type="PROSITE" id="PS50111">
    <property type="entry name" value="CHEMOTAXIS_TRANSDUC_2"/>
    <property type="match status" value="1"/>
</dbReference>
<proteinExistence type="inferred from homology"/>
<evidence type="ECO:0000313" key="10">
    <source>
        <dbReference type="EMBL" id="OAH61290.1"/>
    </source>
</evidence>
<keyword evidence="7" id="KW-0812">Transmembrane</keyword>
<accession>A0A177L6B3</accession>
<dbReference type="Proteomes" id="UP000076935">
    <property type="component" value="Unassembled WGS sequence"/>
</dbReference>
<keyword evidence="2" id="KW-1003">Cell membrane</keyword>
<dbReference type="InterPro" id="IPR003660">
    <property type="entry name" value="HAMP_dom"/>
</dbReference>
<dbReference type="PANTHER" id="PTHR32089:SF112">
    <property type="entry name" value="LYSOZYME-LIKE PROTEIN-RELATED"/>
    <property type="match status" value="1"/>
</dbReference>
<dbReference type="PROSITE" id="PS50885">
    <property type="entry name" value="HAMP"/>
    <property type="match status" value="1"/>
</dbReference>
<comment type="similarity">
    <text evidence="5">Belongs to the methyl-accepting chemotaxis (MCP) protein family.</text>
</comment>
<feature type="domain" description="HAMP" evidence="9">
    <location>
        <begin position="204"/>
        <end position="257"/>
    </location>
</feature>
<dbReference type="GO" id="GO:0005886">
    <property type="term" value="C:plasma membrane"/>
    <property type="evidence" value="ECO:0007669"/>
    <property type="project" value="UniProtKB-SubCell"/>
</dbReference>
<organism evidence="10 11">
    <name type="scientific">Domibacillus aminovorans</name>
    <dbReference type="NCBI Taxonomy" id="29332"/>
    <lineage>
        <taxon>Bacteria</taxon>
        <taxon>Bacillati</taxon>
        <taxon>Bacillota</taxon>
        <taxon>Bacilli</taxon>
        <taxon>Bacillales</taxon>
        <taxon>Bacillaceae</taxon>
        <taxon>Domibacillus</taxon>
    </lineage>
</organism>
<dbReference type="AlphaFoldDB" id="A0A177L6B3"/>
<dbReference type="Pfam" id="PF00672">
    <property type="entry name" value="HAMP"/>
    <property type="match status" value="1"/>
</dbReference>
<dbReference type="GO" id="GO:0007165">
    <property type="term" value="P:signal transduction"/>
    <property type="evidence" value="ECO:0007669"/>
    <property type="project" value="UniProtKB-KW"/>
</dbReference>
<evidence type="ECO:0000256" key="1">
    <source>
        <dbReference type="ARBA" id="ARBA00004236"/>
    </source>
</evidence>
<evidence type="ECO:0000259" key="8">
    <source>
        <dbReference type="PROSITE" id="PS50111"/>
    </source>
</evidence>
<feature type="transmembrane region" description="Helical" evidence="7">
    <location>
        <begin position="182"/>
        <end position="202"/>
    </location>
</feature>
<dbReference type="Gene3D" id="6.10.340.10">
    <property type="match status" value="1"/>
</dbReference>
<evidence type="ECO:0000259" key="9">
    <source>
        <dbReference type="PROSITE" id="PS50885"/>
    </source>
</evidence>
<dbReference type="SMART" id="SM00283">
    <property type="entry name" value="MA"/>
    <property type="match status" value="1"/>
</dbReference>
<dbReference type="Pfam" id="PF00015">
    <property type="entry name" value="MCPsignal"/>
    <property type="match status" value="1"/>
</dbReference>
<evidence type="ECO:0000256" key="3">
    <source>
        <dbReference type="ARBA" id="ARBA00023136"/>
    </source>
</evidence>
<evidence type="ECO:0000256" key="6">
    <source>
        <dbReference type="PROSITE-ProRule" id="PRU00284"/>
    </source>
</evidence>
<evidence type="ECO:0000256" key="4">
    <source>
        <dbReference type="ARBA" id="ARBA00023224"/>
    </source>
</evidence>
<sequence length="563" mass="61175">MKGSIAKRLFTGFFTILFILLVVGAIALYAMQQLNSQYSILINERVQKVKIIDELVIKQKDIVMSMNSYIMHGEQRFIDEMDRKYEEFDTVFSQFKGMATEKESTAQLNDMSHAMQMYQEYSDKAIEGYIQRNQAEVNTNLSMANSHSVIFSTEADKLIEIQAGRMTATQGDLTKLAAKTTMMIIIFIILSLVLGTLIAFVVSRSIARPVRLATDAIKALAGGNLAIDDIHIKNKDEMGEMANALNQMKLNLRALVEKVNDSALSLASQSEQLSATAQQNTSASQKVAALSHNNRKESEVQLGSVSTMTDSISEIASGIQQIAGSNEEMLYSSEIASTFVYKGSSAIREVAGQINRIHTSMAETTAVMHRLEQQSADIQQITTLITSIADQTNLLALNAAIEAARAGEHGKGFAVVADEVRKLAEQSKSSAADIAQTVKRIQENTSVATQSIQGGSDEINRGLQTSETSIDAFSRIEQAVKDVTSNVQTVSAAVEEIQAMAIEAAGTADHVKASAEETAFSAQNSSEATEQQLAASEHILTSALSLSHMAESLQTEMNKFILA</sequence>
<protein>
    <recommendedName>
        <fullName evidence="12">Chemotaxis protein</fullName>
    </recommendedName>
</protein>
<gene>
    <name evidence="10" type="ORF">AWH49_13980</name>
</gene>
<dbReference type="SUPFAM" id="SSF58104">
    <property type="entry name" value="Methyl-accepting chemotaxis protein (MCP) signaling domain"/>
    <property type="match status" value="1"/>
</dbReference>
<evidence type="ECO:0000256" key="5">
    <source>
        <dbReference type="ARBA" id="ARBA00029447"/>
    </source>
</evidence>
<evidence type="ECO:0008006" key="12">
    <source>
        <dbReference type="Google" id="ProtNLM"/>
    </source>
</evidence>